<dbReference type="Proteomes" id="UP000609531">
    <property type="component" value="Unassembled WGS sequence"/>
</dbReference>
<dbReference type="PANTHER" id="PTHR30086:SF20">
    <property type="entry name" value="ARGININE EXPORTER PROTEIN ARGO-RELATED"/>
    <property type="match status" value="1"/>
</dbReference>
<reference evidence="7" key="1">
    <citation type="submission" date="2020-12" db="EMBL/GenBank/DDBJ databases">
        <title>Bacterial taxonomy.</title>
        <authorList>
            <person name="Pan X."/>
        </authorList>
    </citation>
    <scope>NUCLEOTIDE SEQUENCE</scope>
    <source>
        <strain evidence="7">B2012</strain>
    </source>
</reference>
<evidence type="ECO:0000313" key="8">
    <source>
        <dbReference type="Proteomes" id="UP000609531"/>
    </source>
</evidence>
<feature type="transmembrane region" description="Helical" evidence="6">
    <location>
        <begin position="12"/>
        <end position="34"/>
    </location>
</feature>
<evidence type="ECO:0000313" key="7">
    <source>
        <dbReference type="EMBL" id="MBJ3777853.1"/>
    </source>
</evidence>
<keyword evidence="3 6" id="KW-0812">Transmembrane</keyword>
<dbReference type="InterPro" id="IPR001123">
    <property type="entry name" value="LeuE-type"/>
</dbReference>
<proteinExistence type="predicted"/>
<name>A0A934MHN3_9HYPH</name>
<feature type="transmembrane region" description="Helical" evidence="6">
    <location>
        <begin position="71"/>
        <end position="89"/>
    </location>
</feature>
<evidence type="ECO:0000256" key="4">
    <source>
        <dbReference type="ARBA" id="ARBA00022989"/>
    </source>
</evidence>
<dbReference type="GO" id="GO:0005886">
    <property type="term" value="C:plasma membrane"/>
    <property type="evidence" value="ECO:0007669"/>
    <property type="project" value="UniProtKB-SubCell"/>
</dbReference>
<dbReference type="Pfam" id="PF01810">
    <property type="entry name" value="LysE"/>
    <property type="match status" value="1"/>
</dbReference>
<dbReference type="RefSeq" id="WP_198883759.1">
    <property type="nucleotide sequence ID" value="NZ_JAEKJA010000021.1"/>
</dbReference>
<dbReference type="GO" id="GO:0015171">
    <property type="term" value="F:amino acid transmembrane transporter activity"/>
    <property type="evidence" value="ECO:0007669"/>
    <property type="project" value="TreeGrafter"/>
</dbReference>
<protein>
    <submittedName>
        <fullName evidence="7">LysE family translocator</fullName>
    </submittedName>
</protein>
<sequence>MVDLSDIVSVAAAFFVVTVSPGPANVAVATVAMGSGRRDGFLFGVGLSVGLAVWGVVAATGLGALLHGATALLTVLKLGGGLYLLWLAVQSGRAALRAGDAPAAAPRRGFRHGLVLNLSNPKAVVAWMAALSMGLGAGDSALQVAVATLVCAALGFVNYTGYALAFSLPGVMAGYRRLRRSIDGLVAALFAAAGVGLIRSALAR</sequence>
<keyword evidence="5 6" id="KW-0472">Membrane</keyword>
<comment type="caution">
    <text evidence="7">The sequence shown here is derived from an EMBL/GenBank/DDBJ whole genome shotgun (WGS) entry which is preliminary data.</text>
</comment>
<dbReference type="EMBL" id="JAEKJA010000021">
    <property type="protein sequence ID" value="MBJ3777853.1"/>
    <property type="molecule type" value="Genomic_DNA"/>
</dbReference>
<feature type="transmembrane region" description="Helical" evidence="6">
    <location>
        <begin position="114"/>
        <end position="135"/>
    </location>
</feature>
<accession>A0A934MHN3</accession>
<gene>
    <name evidence="7" type="ORF">JCR33_19265</name>
</gene>
<feature type="transmembrane region" description="Helical" evidence="6">
    <location>
        <begin position="41"/>
        <end position="65"/>
    </location>
</feature>
<dbReference type="AlphaFoldDB" id="A0A934MHN3"/>
<evidence type="ECO:0000256" key="3">
    <source>
        <dbReference type="ARBA" id="ARBA00022692"/>
    </source>
</evidence>
<organism evidence="7 8">
    <name type="scientific">Acuticoccus mangrovi</name>
    <dbReference type="NCBI Taxonomy" id="2796142"/>
    <lineage>
        <taxon>Bacteria</taxon>
        <taxon>Pseudomonadati</taxon>
        <taxon>Pseudomonadota</taxon>
        <taxon>Alphaproteobacteria</taxon>
        <taxon>Hyphomicrobiales</taxon>
        <taxon>Amorphaceae</taxon>
        <taxon>Acuticoccus</taxon>
    </lineage>
</organism>
<evidence type="ECO:0000256" key="1">
    <source>
        <dbReference type="ARBA" id="ARBA00004651"/>
    </source>
</evidence>
<evidence type="ECO:0000256" key="5">
    <source>
        <dbReference type="ARBA" id="ARBA00023136"/>
    </source>
</evidence>
<keyword evidence="2" id="KW-1003">Cell membrane</keyword>
<keyword evidence="8" id="KW-1185">Reference proteome</keyword>
<evidence type="ECO:0000256" key="2">
    <source>
        <dbReference type="ARBA" id="ARBA00022475"/>
    </source>
</evidence>
<comment type="subcellular location">
    <subcellularLocation>
        <location evidence="1">Cell membrane</location>
        <topology evidence="1">Multi-pass membrane protein</topology>
    </subcellularLocation>
</comment>
<feature type="transmembrane region" description="Helical" evidence="6">
    <location>
        <begin position="141"/>
        <end position="164"/>
    </location>
</feature>
<dbReference type="PANTHER" id="PTHR30086">
    <property type="entry name" value="ARGININE EXPORTER PROTEIN ARGO"/>
    <property type="match status" value="1"/>
</dbReference>
<keyword evidence="4 6" id="KW-1133">Transmembrane helix</keyword>
<evidence type="ECO:0000256" key="6">
    <source>
        <dbReference type="SAM" id="Phobius"/>
    </source>
</evidence>
<feature type="transmembrane region" description="Helical" evidence="6">
    <location>
        <begin position="185"/>
        <end position="202"/>
    </location>
</feature>